<dbReference type="Gene3D" id="1.20.1220.20">
    <property type="entry name" value="Uncharcterised protein PF01724"/>
    <property type="match status" value="1"/>
</dbReference>
<gene>
    <name evidence="1" type="ORF">L3556_04370</name>
</gene>
<keyword evidence="2" id="KW-1185">Reference proteome</keyword>
<dbReference type="RefSeq" id="WP_277866089.1">
    <property type="nucleotide sequence ID" value="NZ_JAKKUT010000002.1"/>
</dbReference>
<protein>
    <submittedName>
        <fullName evidence="1">DUF29 domain-containing protein</fullName>
    </submittedName>
</protein>
<dbReference type="InterPro" id="IPR002636">
    <property type="entry name" value="DUF29"/>
</dbReference>
<dbReference type="PANTHER" id="PTHR34235:SF4">
    <property type="entry name" value="SLR0291 PROTEIN"/>
    <property type="match status" value="1"/>
</dbReference>
<reference evidence="1" key="2">
    <citation type="submission" date="2022-01" db="EMBL/GenBank/DDBJ databases">
        <authorList>
            <person name="Zivanovic Y."/>
            <person name="Moreira D."/>
            <person name="Lopez-Garcia P."/>
        </authorList>
    </citation>
    <scope>NUCLEOTIDE SEQUENCE</scope>
    <source>
        <strain evidence="1">G9</strain>
    </source>
</reference>
<sequence>MSLLPTDTTHNLYECDLVLWYQETVTRLQQRDFSHLDVEHLIEEIESLANRERRELRSRLFVLLCHYLKRLYIPSVPDYRGWEITIREQQRQLRPMLKDSPSLKNYASENFNEIWDDALAEVKANYPGVELPLDWTFSQTIEDLISLKLFSSSLFQ</sequence>
<organism evidence="1 2">
    <name type="scientific">Candidatus Synechococcus calcipolaris G9</name>
    <dbReference type="NCBI Taxonomy" id="1497997"/>
    <lineage>
        <taxon>Bacteria</taxon>
        <taxon>Bacillati</taxon>
        <taxon>Cyanobacteriota</taxon>
        <taxon>Cyanophyceae</taxon>
        <taxon>Synechococcales</taxon>
        <taxon>Synechococcaceae</taxon>
        <taxon>Synechococcus</taxon>
    </lineage>
</organism>
<proteinExistence type="predicted"/>
<comment type="caution">
    <text evidence="1">The sequence shown here is derived from an EMBL/GenBank/DDBJ whole genome shotgun (WGS) entry which is preliminary data.</text>
</comment>
<reference evidence="1" key="1">
    <citation type="journal article" date="2022" name="Genome Biol. Evol.">
        <title>A New Gene Family Diagnostic for Intracellular Biomineralization of Amorphous Ca Carbonates by Cyanobacteria.</title>
        <authorList>
            <person name="Benzerara K."/>
            <person name="Duprat E."/>
            <person name="Bitard-Feildel T."/>
            <person name="Caumes G."/>
            <person name="Cassier-Chauvat C."/>
            <person name="Chauvat F."/>
            <person name="Dezi M."/>
            <person name="Diop S.I."/>
            <person name="Gaschignard G."/>
            <person name="Gorgen S."/>
            <person name="Gugger M."/>
            <person name="Lopez-Garcia P."/>
            <person name="Millet M."/>
            <person name="Skouri-Panet F."/>
            <person name="Moreira D."/>
            <person name="Callebaut I."/>
        </authorList>
    </citation>
    <scope>NUCLEOTIDE SEQUENCE</scope>
    <source>
        <strain evidence="1">G9</strain>
    </source>
</reference>
<accession>A0ABT6EWM1</accession>
<dbReference type="EMBL" id="JAKKUT010000002">
    <property type="protein sequence ID" value="MDG2990174.1"/>
    <property type="molecule type" value="Genomic_DNA"/>
</dbReference>
<evidence type="ECO:0000313" key="2">
    <source>
        <dbReference type="Proteomes" id="UP001154265"/>
    </source>
</evidence>
<name>A0ABT6EWM1_9SYNE</name>
<dbReference type="PANTHER" id="PTHR34235">
    <property type="entry name" value="SLR1203 PROTEIN-RELATED"/>
    <property type="match status" value="1"/>
</dbReference>
<dbReference type="Pfam" id="PF01724">
    <property type="entry name" value="DUF29"/>
    <property type="match status" value="1"/>
</dbReference>
<evidence type="ECO:0000313" key="1">
    <source>
        <dbReference type="EMBL" id="MDG2990174.1"/>
    </source>
</evidence>
<dbReference type="Proteomes" id="UP001154265">
    <property type="component" value="Unassembled WGS sequence"/>
</dbReference>